<sequence>MRAGCYQNGLWAVAVAEAGRQEGCDLIGGGVVMAPTGEVLARAAGTGDEGIPARVDLDRCTEIRANVFDFAGHRQPDADGLPIK</sequence>
<dbReference type="Pfam" id="PF00795">
    <property type="entry name" value="CN_hydrolase"/>
    <property type="match status" value="1"/>
</dbReference>
<dbReference type="InterPro" id="IPR003010">
    <property type="entry name" value="C-N_Hydrolase"/>
</dbReference>
<keyword evidence="2" id="KW-0378">Hydrolase</keyword>
<evidence type="ECO:0000313" key="3">
    <source>
        <dbReference type="Proteomes" id="UP000198728"/>
    </source>
</evidence>
<feature type="domain" description="CN hydrolase" evidence="1">
    <location>
        <begin position="1"/>
        <end position="64"/>
    </location>
</feature>
<reference evidence="2 3" key="1">
    <citation type="submission" date="2016-10" db="EMBL/GenBank/DDBJ databases">
        <authorList>
            <person name="de Groot N.N."/>
        </authorList>
    </citation>
    <scope>NUCLEOTIDE SEQUENCE [LARGE SCALE GENOMIC DNA]</scope>
    <source>
        <strain evidence="2 3">DSM 19548</strain>
    </source>
</reference>
<name>A0A1I1MAD3_9RHOB</name>
<protein>
    <submittedName>
        <fullName evidence="2">Carbon-nitrogen hydrolase</fullName>
    </submittedName>
</protein>
<gene>
    <name evidence="2" type="ORF">SAMN04488094_109128</name>
</gene>
<dbReference type="AlphaFoldDB" id="A0A1I1MAD3"/>
<accession>A0A1I1MAD3</accession>
<keyword evidence="3" id="KW-1185">Reference proteome</keyword>
<dbReference type="EMBL" id="FOLG01000009">
    <property type="protein sequence ID" value="SFC79543.1"/>
    <property type="molecule type" value="Genomic_DNA"/>
</dbReference>
<dbReference type="InterPro" id="IPR036526">
    <property type="entry name" value="C-N_Hydrolase_sf"/>
</dbReference>
<dbReference type="GO" id="GO:0016787">
    <property type="term" value="F:hydrolase activity"/>
    <property type="evidence" value="ECO:0007669"/>
    <property type="project" value="UniProtKB-KW"/>
</dbReference>
<evidence type="ECO:0000259" key="1">
    <source>
        <dbReference type="Pfam" id="PF00795"/>
    </source>
</evidence>
<evidence type="ECO:0000313" key="2">
    <source>
        <dbReference type="EMBL" id="SFC79543.1"/>
    </source>
</evidence>
<dbReference type="Proteomes" id="UP000198728">
    <property type="component" value="Unassembled WGS sequence"/>
</dbReference>
<dbReference type="STRING" id="441112.SAMN04488094_109128"/>
<organism evidence="2 3">
    <name type="scientific">Tropicimonas isoalkanivorans</name>
    <dbReference type="NCBI Taxonomy" id="441112"/>
    <lineage>
        <taxon>Bacteria</taxon>
        <taxon>Pseudomonadati</taxon>
        <taxon>Pseudomonadota</taxon>
        <taxon>Alphaproteobacteria</taxon>
        <taxon>Rhodobacterales</taxon>
        <taxon>Roseobacteraceae</taxon>
        <taxon>Tropicimonas</taxon>
    </lineage>
</organism>
<dbReference type="SUPFAM" id="SSF56317">
    <property type="entry name" value="Carbon-nitrogen hydrolase"/>
    <property type="match status" value="1"/>
</dbReference>
<dbReference type="Gene3D" id="3.60.110.10">
    <property type="entry name" value="Carbon-nitrogen hydrolase"/>
    <property type="match status" value="1"/>
</dbReference>
<proteinExistence type="predicted"/>